<feature type="transmembrane region" description="Helical" evidence="5">
    <location>
        <begin position="190"/>
        <end position="212"/>
    </location>
</feature>
<organism evidence="6 7">
    <name type="scientific">Pelagibacterium lentulum</name>
    <dbReference type="NCBI Taxonomy" id="2029865"/>
    <lineage>
        <taxon>Bacteria</taxon>
        <taxon>Pseudomonadati</taxon>
        <taxon>Pseudomonadota</taxon>
        <taxon>Alphaproteobacteria</taxon>
        <taxon>Hyphomicrobiales</taxon>
        <taxon>Devosiaceae</taxon>
        <taxon>Pelagibacterium</taxon>
    </lineage>
</organism>
<keyword evidence="5" id="KW-1003">Cell membrane</keyword>
<keyword evidence="3 5" id="KW-1133">Transmembrane helix</keyword>
<gene>
    <name evidence="6" type="ORF">GCM10011499_14330</name>
</gene>
<feature type="transmembrane region" description="Helical" evidence="5">
    <location>
        <begin position="155"/>
        <end position="178"/>
    </location>
</feature>
<accession>A0A916VW81</accession>
<proteinExistence type="inferred from homology"/>
<dbReference type="PANTHER" id="PTHR43483">
    <property type="entry name" value="MEMBRANE TRANSPORTER PROTEIN HI_0806-RELATED"/>
    <property type="match status" value="1"/>
</dbReference>
<comment type="subcellular location">
    <subcellularLocation>
        <location evidence="5">Cell membrane</location>
        <topology evidence="5">Multi-pass membrane protein</topology>
    </subcellularLocation>
    <subcellularLocation>
        <location evidence="1">Membrane</location>
        <topology evidence="1">Multi-pass membrane protein</topology>
    </subcellularLocation>
</comment>
<comment type="similarity">
    <text evidence="5">Belongs to the 4-toluene sulfonate uptake permease (TSUP) (TC 2.A.102) family.</text>
</comment>
<feature type="transmembrane region" description="Helical" evidence="5">
    <location>
        <begin position="224"/>
        <end position="246"/>
    </location>
</feature>
<feature type="transmembrane region" description="Helical" evidence="5">
    <location>
        <begin position="252"/>
        <end position="270"/>
    </location>
</feature>
<evidence type="ECO:0000313" key="6">
    <source>
        <dbReference type="EMBL" id="GGA45737.1"/>
    </source>
</evidence>
<evidence type="ECO:0000256" key="2">
    <source>
        <dbReference type="ARBA" id="ARBA00022692"/>
    </source>
</evidence>
<evidence type="ECO:0000256" key="4">
    <source>
        <dbReference type="ARBA" id="ARBA00023136"/>
    </source>
</evidence>
<sequence length="275" mass="28121">MVDEFIHYLPFLLGLALTGALSGVMAGLLGIGGGIIMVPAMVLAYQILGYNPDVIMHVAVGTSLAVIIPTGLRSAASHRKRGAVDETITRRWGPWIIAGAAVGGITVAIYSAAALKIIFGAMALFIALNMVLPVQRKMMESLAHVPMANRISATVIGYVSALMGIGGGSLSVPTLVAFGNPMHTAVGTSAALGVMLAIPAALGFIISGWGAVGAPPLSLGFINIPSLIVIGGLATLTAPLGVALAHKLNAKLLKVVFAIFLIVVGLRMILQAIFG</sequence>
<evidence type="ECO:0000313" key="7">
    <source>
        <dbReference type="Proteomes" id="UP000596977"/>
    </source>
</evidence>
<protein>
    <recommendedName>
        <fullName evidence="5">Probable membrane transporter protein</fullName>
    </recommendedName>
</protein>
<feature type="transmembrane region" description="Helical" evidence="5">
    <location>
        <begin position="92"/>
        <end position="111"/>
    </location>
</feature>
<dbReference type="Pfam" id="PF01925">
    <property type="entry name" value="TauE"/>
    <property type="match status" value="1"/>
</dbReference>
<dbReference type="PANTHER" id="PTHR43483:SF3">
    <property type="entry name" value="MEMBRANE TRANSPORTER PROTEIN HI_0806-RELATED"/>
    <property type="match status" value="1"/>
</dbReference>
<comment type="caution">
    <text evidence="6">The sequence shown here is derived from an EMBL/GenBank/DDBJ whole genome shotgun (WGS) entry which is preliminary data.</text>
</comment>
<keyword evidence="2 5" id="KW-0812">Transmembrane</keyword>
<dbReference type="Proteomes" id="UP000596977">
    <property type="component" value="Unassembled WGS sequence"/>
</dbReference>
<name>A0A916VW81_9HYPH</name>
<dbReference type="GO" id="GO:0005886">
    <property type="term" value="C:plasma membrane"/>
    <property type="evidence" value="ECO:0007669"/>
    <property type="project" value="UniProtKB-SubCell"/>
</dbReference>
<feature type="transmembrane region" description="Helical" evidence="5">
    <location>
        <begin position="117"/>
        <end position="134"/>
    </location>
</feature>
<feature type="transmembrane region" description="Helical" evidence="5">
    <location>
        <begin position="54"/>
        <end position="72"/>
    </location>
</feature>
<feature type="transmembrane region" description="Helical" evidence="5">
    <location>
        <begin position="12"/>
        <end position="42"/>
    </location>
</feature>
<dbReference type="InterPro" id="IPR002781">
    <property type="entry name" value="TM_pro_TauE-like"/>
</dbReference>
<keyword evidence="4 5" id="KW-0472">Membrane</keyword>
<keyword evidence="7" id="KW-1185">Reference proteome</keyword>
<dbReference type="RefSeq" id="WP_244640679.1">
    <property type="nucleotide sequence ID" value="NZ_BMKB01000002.1"/>
</dbReference>
<dbReference type="AlphaFoldDB" id="A0A916VW81"/>
<reference evidence="6 7" key="1">
    <citation type="journal article" date="2014" name="Int. J. Syst. Evol. Microbiol.">
        <title>Complete genome sequence of Corynebacterium casei LMG S-19264T (=DSM 44701T), isolated from a smear-ripened cheese.</title>
        <authorList>
            <consortium name="US DOE Joint Genome Institute (JGI-PGF)"/>
            <person name="Walter F."/>
            <person name="Albersmeier A."/>
            <person name="Kalinowski J."/>
            <person name="Ruckert C."/>
        </authorList>
    </citation>
    <scope>NUCLEOTIDE SEQUENCE [LARGE SCALE GENOMIC DNA]</scope>
    <source>
        <strain evidence="6 7">CGMCC 1.15896</strain>
    </source>
</reference>
<evidence type="ECO:0000256" key="3">
    <source>
        <dbReference type="ARBA" id="ARBA00022989"/>
    </source>
</evidence>
<evidence type="ECO:0000256" key="1">
    <source>
        <dbReference type="ARBA" id="ARBA00004141"/>
    </source>
</evidence>
<dbReference type="EMBL" id="BMKB01000002">
    <property type="protein sequence ID" value="GGA45737.1"/>
    <property type="molecule type" value="Genomic_DNA"/>
</dbReference>
<evidence type="ECO:0000256" key="5">
    <source>
        <dbReference type="RuleBase" id="RU363041"/>
    </source>
</evidence>